<feature type="domain" description="Response regulatory" evidence="3">
    <location>
        <begin position="70"/>
        <end position="188"/>
    </location>
</feature>
<dbReference type="CDD" id="cd04762">
    <property type="entry name" value="HTH_MerR-trunc"/>
    <property type="match status" value="1"/>
</dbReference>
<dbReference type="Pfam" id="PF12728">
    <property type="entry name" value="HTH_17"/>
    <property type="match status" value="1"/>
</dbReference>
<dbReference type="Gene3D" id="3.40.50.2300">
    <property type="match status" value="1"/>
</dbReference>
<dbReference type="Proteomes" id="UP000260665">
    <property type="component" value="Unassembled WGS sequence"/>
</dbReference>
<dbReference type="AlphaFoldDB" id="A0A3E1RFY5"/>
<dbReference type="NCBIfam" id="TIGR01764">
    <property type="entry name" value="excise"/>
    <property type="match status" value="1"/>
</dbReference>
<evidence type="ECO:0000259" key="3">
    <source>
        <dbReference type="PROSITE" id="PS50110"/>
    </source>
</evidence>
<dbReference type="CDD" id="cd00156">
    <property type="entry name" value="REC"/>
    <property type="match status" value="1"/>
</dbReference>
<dbReference type="InterPro" id="IPR001789">
    <property type="entry name" value="Sig_transdc_resp-reg_receiver"/>
</dbReference>
<dbReference type="RefSeq" id="WP_117174795.1">
    <property type="nucleotide sequence ID" value="NZ_QFZK01000002.1"/>
</dbReference>
<dbReference type="SUPFAM" id="SSF46955">
    <property type="entry name" value="Putative DNA-binding domain"/>
    <property type="match status" value="1"/>
</dbReference>
<gene>
    <name evidence="4" type="ORF">DIC66_05395</name>
</gene>
<dbReference type="Gene3D" id="1.10.1660.10">
    <property type="match status" value="1"/>
</dbReference>
<name>A0A3E1RFY5_9BURK</name>
<organism evidence="4 5">
    <name type="scientific">Rhodoferax lacus</name>
    <dbReference type="NCBI Taxonomy" id="2184758"/>
    <lineage>
        <taxon>Bacteria</taxon>
        <taxon>Pseudomonadati</taxon>
        <taxon>Pseudomonadota</taxon>
        <taxon>Betaproteobacteria</taxon>
        <taxon>Burkholderiales</taxon>
        <taxon>Comamonadaceae</taxon>
        <taxon>Rhodoferax</taxon>
    </lineage>
</organism>
<feature type="modified residue" description="4-aspartylphosphate" evidence="2">
    <location>
        <position position="121"/>
    </location>
</feature>
<sequence>MSLENYLTTREAATLLGISVPTAQQWVERGLLKSWKTAGGHRRIAHASVQEVVAQQLKKKAALESPYQMPILVVEDDVHLIRLYKHHMSAWSFGVTVYVAPNGYEALVLAGEVQPRMIVCDLRLPGVNGFNIVRGICAIQRFQDVGIVVVSGLSGAEIEAHGGLPDRVEVLGKPVDFERLQVIAGQLWKTFNTKAKGEPKETGH</sequence>
<dbReference type="InterPro" id="IPR011006">
    <property type="entry name" value="CheY-like_superfamily"/>
</dbReference>
<evidence type="ECO:0000313" key="4">
    <source>
        <dbReference type="EMBL" id="RFO98151.1"/>
    </source>
</evidence>
<dbReference type="GO" id="GO:0000160">
    <property type="term" value="P:phosphorelay signal transduction system"/>
    <property type="evidence" value="ECO:0007669"/>
    <property type="project" value="InterPro"/>
</dbReference>
<accession>A0A3E1RFY5</accession>
<dbReference type="PANTHER" id="PTHR44591">
    <property type="entry name" value="STRESS RESPONSE REGULATOR PROTEIN 1"/>
    <property type="match status" value="1"/>
</dbReference>
<dbReference type="EMBL" id="QFZK01000002">
    <property type="protein sequence ID" value="RFO98151.1"/>
    <property type="molecule type" value="Genomic_DNA"/>
</dbReference>
<keyword evidence="1 2" id="KW-0597">Phosphoprotein</keyword>
<dbReference type="GO" id="GO:0003677">
    <property type="term" value="F:DNA binding"/>
    <property type="evidence" value="ECO:0007669"/>
    <property type="project" value="InterPro"/>
</dbReference>
<protein>
    <submittedName>
        <fullName evidence="4">Excisionase</fullName>
    </submittedName>
</protein>
<evidence type="ECO:0000256" key="1">
    <source>
        <dbReference type="ARBA" id="ARBA00022553"/>
    </source>
</evidence>
<dbReference type="SMART" id="SM00448">
    <property type="entry name" value="REC"/>
    <property type="match status" value="1"/>
</dbReference>
<keyword evidence="5" id="KW-1185">Reference proteome</keyword>
<dbReference type="InterPro" id="IPR009061">
    <property type="entry name" value="DNA-bd_dom_put_sf"/>
</dbReference>
<proteinExistence type="predicted"/>
<dbReference type="InterPro" id="IPR050595">
    <property type="entry name" value="Bact_response_regulator"/>
</dbReference>
<dbReference type="Pfam" id="PF00072">
    <property type="entry name" value="Response_reg"/>
    <property type="match status" value="1"/>
</dbReference>
<dbReference type="OrthoDB" id="5416564at2"/>
<dbReference type="SUPFAM" id="SSF52172">
    <property type="entry name" value="CheY-like"/>
    <property type="match status" value="1"/>
</dbReference>
<dbReference type="PANTHER" id="PTHR44591:SF3">
    <property type="entry name" value="RESPONSE REGULATORY DOMAIN-CONTAINING PROTEIN"/>
    <property type="match status" value="1"/>
</dbReference>
<evidence type="ECO:0000313" key="5">
    <source>
        <dbReference type="Proteomes" id="UP000260665"/>
    </source>
</evidence>
<comment type="caution">
    <text evidence="4">The sequence shown here is derived from an EMBL/GenBank/DDBJ whole genome shotgun (WGS) entry which is preliminary data.</text>
</comment>
<dbReference type="InterPro" id="IPR010093">
    <property type="entry name" value="SinI_DNA-bd"/>
</dbReference>
<dbReference type="InterPro" id="IPR041657">
    <property type="entry name" value="HTH_17"/>
</dbReference>
<evidence type="ECO:0000256" key="2">
    <source>
        <dbReference type="PROSITE-ProRule" id="PRU00169"/>
    </source>
</evidence>
<dbReference type="PROSITE" id="PS50110">
    <property type="entry name" value="RESPONSE_REGULATORY"/>
    <property type="match status" value="1"/>
</dbReference>
<reference evidence="4 5" key="1">
    <citation type="submission" date="2018-05" db="EMBL/GenBank/DDBJ databases">
        <title>Rhodoferax soyangensis sp.nov., isolated from an oligotrophic freshwater lake.</title>
        <authorList>
            <person name="Park M."/>
        </authorList>
    </citation>
    <scope>NUCLEOTIDE SEQUENCE [LARGE SCALE GENOMIC DNA]</scope>
    <source>
        <strain evidence="4 5">IMCC26218</strain>
    </source>
</reference>